<dbReference type="EMBL" id="FORP01000011">
    <property type="protein sequence ID" value="SFJ94626.1"/>
    <property type="molecule type" value="Genomic_DNA"/>
</dbReference>
<proteinExistence type="predicted"/>
<dbReference type="InterPro" id="IPR006059">
    <property type="entry name" value="SBP"/>
</dbReference>
<keyword evidence="2" id="KW-0762">Sugar transport</keyword>
<dbReference type="OrthoDB" id="9795467at2"/>
<gene>
    <name evidence="2" type="ORF">SAMN05421835_11114</name>
</gene>
<keyword evidence="1" id="KW-0732">Signal</keyword>
<name>A0A1I3VJZ0_9PSEU</name>
<keyword evidence="3" id="KW-1185">Reference proteome</keyword>
<reference evidence="2 3" key="1">
    <citation type="submission" date="2016-10" db="EMBL/GenBank/DDBJ databases">
        <authorList>
            <person name="de Groot N.N."/>
        </authorList>
    </citation>
    <scope>NUCLEOTIDE SEQUENCE [LARGE SCALE GENOMIC DNA]</scope>
    <source>
        <strain evidence="2 3">DSM 44468</strain>
    </source>
</reference>
<organism evidence="2 3">
    <name type="scientific">Amycolatopsis sacchari</name>
    <dbReference type="NCBI Taxonomy" id="115433"/>
    <lineage>
        <taxon>Bacteria</taxon>
        <taxon>Bacillati</taxon>
        <taxon>Actinomycetota</taxon>
        <taxon>Actinomycetes</taxon>
        <taxon>Pseudonocardiales</taxon>
        <taxon>Pseudonocardiaceae</taxon>
        <taxon>Amycolatopsis</taxon>
    </lineage>
</organism>
<evidence type="ECO:0000313" key="3">
    <source>
        <dbReference type="Proteomes" id="UP000199025"/>
    </source>
</evidence>
<accession>A0A1I3VJZ0</accession>
<dbReference type="Pfam" id="PF01547">
    <property type="entry name" value="SBP_bac_1"/>
    <property type="match status" value="1"/>
</dbReference>
<dbReference type="RefSeq" id="WP_091509453.1">
    <property type="nucleotide sequence ID" value="NZ_CBDQZW010000005.1"/>
</dbReference>
<dbReference type="AlphaFoldDB" id="A0A1I3VJZ0"/>
<protein>
    <submittedName>
        <fullName evidence="2">Multiple sugar transport system substrate-binding protein</fullName>
    </submittedName>
</protein>
<dbReference type="InterPro" id="IPR050490">
    <property type="entry name" value="Bact_solute-bd_prot1"/>
</dbReference>
<dbReference type="Gene3D" id="3.40.190.10">
    <property type="entry name" value="Periplasmic binding protein-like II"/>
    <property type="match status" value="1"/>
</dbReference>
<feature type="chain" id="PRO_5011739192" evidence="1">
    <location>
        <begin position="22"/>
        <end position="434"/>
    </location>
</feature>
<sequence>MRLPGKARFLAAALVPVLALAACASGPSDSGGGDGPVKLTVWSWDDTVAKAVPGFEAANPDIKVEVVNAGSSYDEYTALDNAIQAGSGVPDVAMFEYFAVPYFAIPGKLEDLGGHGADKLKADYVEAAWNDVTVDGKVFALPSDYGPSVMFYNEESFKKAGITQPPATWDEYYADAKKIRALGGEHYIAQDTGDLFFLLSLIWQAGGRPFKVDGNKVHIDFTEPATTRAVAFWQKMLDEGLLNTKVTAWSDDWNRTLNDGSLASQIMGGWLKSSLPQRAPQAAGDFRVALMPQWQPGAKVGAENGGSAFGIPAASGHKDAAYKFLEYFTHGGGLSSRVEAGAFVPNKSVLESADTQSKADEYFGGQKTGPVLAEASEIVAGGWQYPPFFEWARSVYGDLVSQLYSTGKGSLAAILEQWKQRMIAYGNEQGFQVD</sequence>
<dbReference type="Proteomes" id="UP000199025">
    <property type="component" value="Unassembled WGS sequence"/>
</dbReference>
<dbReference type="SUPFAM" id="SSF53850">
    <property type="entry name" value="Periplasmic binding protein-like II"/>
    <property type="match status" value="1"/>
</dbReference>
<dbReference type="STRING" id="115433.SAMN05421835_11114"/>
<evidence type="ECO:0000313" key="2">
    <source>
        <dbReference type="EMBL" id="SFJ94626.1"/>
    </source>
</evidence>
<dbReference type="PANTHER" id="PTHR43649:SF14">
    <property type="entry name" value="BLR3389 PROTEIN"/>
    <property type="match status" value="1"/>
</dbReference>
<feature type="signal peptide" evidence="1">
    <location>
        <begin position="1"/>
        <end position="21"/>
    </location>
</feature>
<dbReference type="PANTHER" id="PTHR43649">
    <property type="entry name" value="ARABINOSE-BINDING PROTEIN-RELATED"/>
    <property type="match status" value="1"/>
</dbReference>
<dbReference type="PROSITE" id="PS51257">
    <property type="entry name" value="PROKAR_LIPOPROTEIN"/>
    <property type="match status" value="1"/>
</dbReference>
<dbReference type="CDD" id="cd13585">
    <property type="entry name" value="PBP2_TMBP_like"/>
    <property type="match status" value="1"/>
</dbReference>
<keyword evidence="2" id="KW-0813">Transport</keyword>
<evidence type="ECO:0000256" key="1">
    <source>
        <dbReference type="SAM" id="SignalP"/>
    </source>
</evidence>